<sequence length="242" mass="27565">MKVTLHPLKVLRTLITCVILLLILSIVGNIVKYTTEYPDLEEHVIRLIDFDTEQNIPSYFSSLLLLSVSVLLIYIARSKKASSYYKQWFGLGLIFAFLAIDEAVSIHEILIGPMRYFFNLDGMFYYAWVIPYGIIFLLIGIYYIKFLFSLPKSYTKKFIVSAAIFLLGALGMEMVGSSYVSSNGGKDLTYGLLCTVEETLEMVGMSYFIYTLLSYMSVGLSQSTFKLVVNKRHTQHHILTDN</sequence>
<keyword evidence="1" id="KW-0472">Membrane</keyword>
<feature type="transmembrane region" description="Helical" evidence="1">
    <location>
        <begin position="88"/>
        <end position="111"/>
    </location>
</feature>
<protein>
    <submittedName>
        <fullName evidence="2">Uncharacterized protein</fullName>
    </submittedName>
</protein>
<keyword evidence="1" id="KW-1133">Transmembrane helix</keyword>
<dbReference type="AlphaFoldDB" id="A0A937K1R6"/>
<accession>A0A937K1R6</accession>
<keyword evidence="1" id="KW-0812">Transmembrane</keyword>
<feature type="transmembrane region" description="Helical" evidence="1">
    <location>
        <begin position="56"/>
        <end position="76"/>
    </location>
</feature>
<dbReference type="RefSeq" id="WP_202245407.1">
    <property type="nucleotide sequence ID" value="NZ_JAESIY010000008.1"/>
</dbReference>
<feature type="transmembrane region" description="Helical" evidence="1">
    <location>
        <begin position="158"/>
        <end position="180"/>
    </location>
</feature>
<gene>
    <name evidence="2" type="ORF">JL102_15860</name>
</gene>
<reference evidence="2" key="1">
    <citation type="submission" date="2021-01" db="EMBL/GenBank/DDBJ databases">
        <title>Fulvivirga kasyanovii gen. nov., sp nov., a novel member of the phylum Bacteroidetes isolated from seawater in a mussel farm.</title>
        <authorList>
            <person name="Zhao L.-H."/>
            <person name="Wang Z.-J."/>
        </authorList>
    </citation>
    <scope>NUCLEOTIDE SEQUENCE</scope>
    <source>
        <strain evidence="2">2943</strain>
    </source>
</reference>
<dbReference type="EMBL" id="JAESIY010000008">
    <property type="protein sequence ID" value="MBL3657625.1"/>
    <property type="molecule type" value="Genomic_DNA"/>
</dbReference>
<feature type="transmembrane region" description="Helical" evidence="1">
    <location>
        <begin position="123"/>
        <end position="146"/>
    </location>
</feature>
<comment type="caution">
    <text evidence="2">The sequence shown here is derived from an EMBL/GenBank/DDBJ whole genome shotgun (WGS) entry which is preliminary data.</text>
</comment>
<evidence type="ECO:0000256" key="1">
    <source>
        <dbReference type="SAM" id="Phobius"/>
    </source>
</evidence>
<organism evidence="2 3">
    <name type="scientific">Fulvivirga sediminis</name>
    <dbReference type="NCBI Taxonomy" id="2803949"/>
    <lineage>
        <taxon>Bacteria</taxon>
        <taxon>Pseudomonadati</taxon>
        <taxon>Bacteroidota</taxon>
        <taxon>Cytophagia</taxon>
        <taxon>Cytophagales</taxon>
        <taxon>Fulvivirgaceae</taxon>
        <taxon>Fulvivirga</taxon>
    </lineage>
</organism>
<name>A0A937K1R6_9BACT</name>
<keyword evidence="3" id="KW-1185">Reference proteome</keyword>
<feature type="transmembrane region" description="Helical" evidence="1">
    <location>
        <begin position="12"/>
        <end position="31"/>
    </location>
</feature>
<evidence type="ECO:0000313" key="3">
    <source>
        <dbReference type="Proteomes" id="UP000659388"/>
    </source>
</evidence>
<feature type="transmembrane region" description="Helical" evidence="1">
    <location>
        <begin position="207"/>
        <end position="229"/>
    </location>
</feature>
<evidence type="ECO:0000313" key="2">
    <source>
        <dbReference type="EMBL" id="MBL3657625.1"/>
    </source>
</evidence>
<dbReference type="Proteomes" id="UP000659388">
    <property type="component" value="Unassembled WGS sequence"/>
</dbReference>
<proteinExistence type="predicted"/>